<evidence type="ECO:0000313" key="1">
    <source>
        <dbReference type="EMBL" id="CAN0551026.1"/>
    </source>
</evidence>
<reference evidence="1" key="2">
    <citation type="submission" date="2025-03" db="EMBL/GenBank/DDBJ databases">
        <authorList>
            <consortium name="ELIXIR-Norway"/>
            <consortium name="Elixir Norway"/>
        </authorList>
    </citation>
    <scope>NUCLEOTIDE SEQUENCE</scope>
</reference>
<organism evidence="1 2">
    <name type="scientific">Rangifer tarandus platyrhynchus</name>
    <name type="common">Svalbard reindeer</name>
    <dbReference type="NCBI Taxonomy" id="3082113"/>
    <lineage>
        <taxon>Eukaryota</taxon>
        <taxon>Metazoa</taxon>
        <taxon>Chordata</taxon>
        <taxon>Craniata</taxon>
        <taxon>Vertebrata</taxon>
        <taxon>Euteleostomi</taxon>
        <taxon>Mammalia</taxon>
        <taxon>Eutheria</taxon>
        <taxon>Laurasiatheria</taxon>
        <taxon>Artiodactyla</taxon>
        <taxon>Ruminantia</taxon>
        <taxon>Pecora</taxon>
        <taxon>Cervidae</taxon>
        <taxon>Odocoileinae</taxon>
        <taxon>Rangifer</taxon>
    </lineage>
</organism>
<dbReference type="Proteomes" id="UP001162501">
    <property type="component" value="Chromosome 7"/>
</dbReference>
<proteinExistence type="predicted"/>
<protein>
    <submittedName>
        <fullName evidence="1">Uncharacterized protein</fullName>
    </submittedName>
</protein>
<accession>A0AC60A3Q2</accession>
<gene>
    <name evidence="1" type="ORF">MRATA1EN22A_LOCUS26195</name>
</gene>
<reference evidence="1" key="1">
    <citation type="submission" date="2023-05" db="EMBL/GenBank/DDBJ databases">
        <authorList>
            <consortium name="ELIXIR-Norway"/>
        </authorList>
    </citation>
    <scope>NUCLEOTIDE SEQUENCE</scope>
</reference>
<name>A0AC60A3Q2_RANTA</name>
<evidence type="ECO:0000313" key="2">
    <source>
        <dbReference type="Proteomes" id="UP001162501"/>
    </source>
</evidence>
<sequence length="103" mass="11442">MRAPISGLEDRAANVCGLPSIEPQCGSAPSLAPGPAPSPHCLLQRDFDENVSCTNSCCRMGESRGTGKMRNDHIFNRFPIFFYICFFLSPFSTRTVFKKLMHI</sequence>
<dbReference type="EMBL" id="OX596091">
    <property type="protein sequence ID" value="CAN0551026.1"/>
    <property type="molecule type" value="Genomic_DNA"/>
</dbReference>